<sequence>MTDLKKKINYTVVCIAEFADRFDIAVKDAFNYLYKYQGIAFLKEHYDIEHTLSIDDAIDDLIIVCSNNGGYLK</sequence>
<dbReference type="EMBL" id="ACIL03000013">
    <property type="protein sequence ID" value="ESL02753.1"/>
    <property type="molecule type" value="Genomic_DNA"/>
</dbReference>
<evidence type="ECO:0000313" key="2">
    <source>
        <dbReference type="Proteomes" id="UP000018227"/>
    </source>
</evidence>
<evidence type="ECO:0000313" key="1">
    <source>
        <dbReference type="EMBL" id="ESL02753.1"/>
    </source>
</evidence>
<name>V2Y1B1_9FIRM</name>
<accession>V2Y1B1</accession>
<protein>
    <recommendedName>
        <fullName evidence="3">DUF3791 domain-containing protein</fullName>
    </recommendedName>
</protein>
<dbReference type="eggNOG" id="ENOG5032Z8V">
    <property type="taxonomic scope" value="Bacteria"/>
</dbReference>
<organism evidence="1 2">
    <name type="scientific">Catonella morbi ATCC 51271</name>
    <dbReference type="NCBI Taxonomy" id="592026"/>
    <lineage>
        <taxon>Bacteria</taxon>
        <taxon>Bacillati</taxon>
        <taxon>Bacillota</taxon>
        <taxon>Clostridia</taxon>
        <taxon>Lachnospirales</taxon>
        <taxon>Lachnospiraceae</taxon>
        <taxon>Catonella</taxon>
    </lineage>
</organism>
<dbReference type="OrthoDB" id="9805037at2"/>
<dbReference type="InterPro" id="IPR024269">
    <property type="entry name" value="DUF3791"/>
</dbReference>
<keyword evidence="2" id="KW-1185">Reference proteome</keyword>
<gene>
    <name evidence="1" type="ORF">GCWU0000282_001623</name>
</gene>
<reference evidence="1 2" key="1">
    <citation type="submission" date="2013-06" db="EMBL/GenBank/DDBJ databases">
        <authorList>
            <person name="Weinstock G."/>
            <person name="Sodergren E."/>
            <person name="Clifton S."/>
            <person name="Fulton L."/>
            <person name="Fulton B."/>
            <person name="Courtney L."/>
            <person name="Fronick C."/>
            <person name="Harrison M."/>
            <person name="Strong C."/>
            <person name="Farmer C."/>
            <person name="Delahaunty K."/>
            <person name="Markovic C."/>
            <person name="Hall O."/>
            <person name="Minx P."/>
            <person name="Tomlinson C."/>
            <person name="Mitreva M."/>
            <person name="Nelson J."/>
            <person name="Hou S."/>
            <person name="Wollam A."/>
            <person name="Pepin K.H."/>
            <person name="Johnson M."/>
            <person name="Bhonagiri V."/>
            <person name="Nash W.E."/>
            <person name="Warren W."/>
            <person name="Chinwalla A."/>
            <person name="Mardis E.R."/>
            <person name="Wilson R.K."/>
        </authorList>
    </citation>
    <scope>NUCLEOTIDE SEQUENCE [LARGE SCALE GENOMIC DNA]</scope>
    <source>
        <strain evidence="1 2">ATCC 51271</strain>
    </source>
</reference>
<dbReference type="HOGENOM" id="CLU_180557_0_0_9"/>
<comment type="caution">
    <text evidence="1">The sequence shown here is derived from an EMBL/GenBank/DDBJ whole genome shotgun (WGS) entry which is preliminary data.</text>
</comment>
<dbReference type="Proteomes" id="UP000018227">
    <property type="component" value="Unassembled WGS sequence"/>
</dbReference>
<dbReference type="STRING" id="592026.GCWU0000282_001623"/>
<dbReference type="RefSeq" id="WP_023354495.1">
    <property type="nucleotide sequence ID" value="NZ_KI535368.1"/>
</dbReference>
<proteinExistence type="predicted"/>
<dbReference type="Pfam" id="PF12668">
    <property type="entry name" value="DUF3791"/>
    <property type="match status" value="1"/>
</dbReference>
<evidence type="ECO:0008006" key="3">
    <source>
        <dbReference type="Google" id="ProtNLM"/>
    </source>
</evidence>
<dbReference type="AlphaFoldDB" id="V2Y1B1"/>